<dbReference type="Pfam" id="PF11059">
    <property type="entry name" value="DUF2860"/>
    <property type="match status" value="1"/>
</dbReference>
<protein>
    <submittedName>
        <fullName evidence="1">DUF2860 family protein</fullName>
    </submittedName>
</protein>
<dbReference type="InterPro" id="IPR016896">
    <property type="entry name" value="DUF2860"/>
</dbReference>
<evidence type="ECO:0000313" key="1">
    <source>
        <dbReference type="EMBL" id="GAA4498600.1"/>
    </source>
</evidence>
<gene>
    <name evidence="1" type="ORF">GCM10023095_17310</name>
</gene>
<dbReference type="EMBL" id="BAABFC010000012">
    <property type="protein sequence ID" value="GAA4498600.1"/>
    <property type="molecule type" value="Genomic_DNA"/>
</dbReference>
<reference evidence="2" key="1">
    <citation type="journal article" date="2019" name="Int. J. Syst. Evol. Microbiol.">
        <title>The Global Catalogue of Microorganisms (GCM) 10K type strain sequencing project: providing services to taxonomists for standard genome sequencing and annotation.</title>
        <authorList>
            <consortium name="The Broad Institute Genomics Platform"/>
            <consortium name="The Broad Institute Genome Sequencing Center for Infectious Disease"/>
            <person name="Wu L."/>
            <person name="Ma J."/>
        </authorList>
    </citation>
    <scope>NUCLEOTIDE SEQUENCE [LARGE SCALE GENOMIC DNA]</scope>
    <source>
        <strain evidence="2">JCM 32226</strain>
    </source>
</reference>
<name>A0ABP8Q8P4_9GAMM</name>
<evidence type="ECO:0000313" key="2">
    <source>
        <dbReference type="Proteomes" id="UP001501321"/>
    </source>
</evidence>
<organism evidence="1 2">
    <name type="scientific">Pseudaeromonas paramecii</name>
    <dbReference type="NCBI Taxonomy" id="2138166"/>
    <lineage>
        <taxon>Bacteria</taxon>
        <taxon>Pseudomonadati</taxon>
        <taxon>Pseudomonadota</taxon>
        <taxon>Gammaproteobacteria</taxon>
        <taxon>Aeromonadales</taxon>
        <taxon>Aeromonadaceae</taxon>
        <taxon>Pseudaeromonas</taxon>
    </lineage>
</organism>
<comment type="caution">
    <text evidence="1">The sequence shown here is derived from an EMBL/GenBank/DDBJ whole genome shotgun (WGS) entry which is preliminary data.</text>
</comment>
<keyword evidence="2" id="KW-1185">Reference proteome</keyword>
<proteinExistence type="predicted"/>
<dbReference type="RefSeq" id="WP_345012093.1">
    <property type="nucleotide sequence ID" value="NZ_BAABFC010000012.1"/>
</dbReference>
<dbReference type="PIRSF" id="PIRSF028696">
    <property type="entry name" value="UCP028696"/>
    <property type="match status" value="1"/>
</dbReference>
<sequence>MPSPTLSRSLLALALLPVIGQAEVLGIPKEDGFSGFVFAGAAYNNVDSNILVGPSKNDSRRIGSLSDMASSDGTDLSLNFDLRYTFADARTQIYLGNLIQDAMRLDFSQQLGVRHEFGDQGIGSLAYVFSGIPTKVWQDPYRTGSDRSTTDRTSRGVRLGWDGIAGSAFDASYTYRKIELDDERSGQSISSLSPAERASLNRNGSSQAVDLAYNWLLSPGRVLRPSLTYSVKDADGDAMDYSRLTGQLSYSVRTPQYSLISNLFAGTLRYDEANPVFDRKADATEYGLNVNFIWHRLAGIDKLNGTLMATYGKSDADVHFFDSELSQLSAGVLYNF</sequence>
<accession>A0ABP8Q8P4</accession>
<dbReference type="Proteomes" id="UP001501321">
    <property type="component" value="Unassembled WGS sequence"/>
</dbReference>